<dbReference type="Proteomes" id="UP000693692">
    <property type="component" value="Segment"/>
</dbReference>
<gene>
    <name evidence="1" type="primary">38</name>
    <name evidence="1" type="ORF">SEA_FOOTLOOSE_38</name>
</gene>
<evidence type="ECO:0000313" key="1">
    <source>
        <dbReference type="EMBL" id="QWY84620.1"/>
    </source>
</evidence>
<dbReference type="KEGG" id="vg:80019026"/>
<protein>
    <submittedName>
        <fullName evidence="1">Uncharacterized protein</fullName>
    </submittedName>
</protein>
<keyword evidence="2" id="KW-1185">Reference proteome</keyword>
<dbReference type="GeneID" id="80019026"/>
<accession>A0A8F3ECR7</accession>
<name>A0A8F3ECR7_9CAUD</name>
<sequence>MSPEEVGPGPWTEADHDRFRFICLQLAFSRLSERDLRRLERRYPDLHWAIVQLIEAGERAPAG</sequence>
<proteinExistence type="predicted"/>
<reference evidence="1" key="1">
    <citation type="submission" date="2021-05" db="EMBL/GenBank/DDBJ databases">
        <authorList>
            <person name="Brink J."/>
            <person name="Busse A.L."/>
            <person name="Crowley H.J."/>
            <person name="Hall C.J."/>
            <person name="Hetherington P."/>
            <person name="Hovde T.M."/>
            <person name="Johnson J.A."/>
            <person name="Karch K.E."/>
            <person name="Krueger C.J."/>
            <person name="Lundberg T.J."/>
            <person name="Madla Sanchez I."/>
            <person name="Mathiesen C."/>
            <person name="Moore L.J."/>
            <person name="Nordberg R.J."/>
            <person name="Petersen I.M."/>
            <person name="Piton K.L."/>
            <person name="Rozycki S.T."/>
            <person name="Rutten E."/>
            <person name="Samuelson I.O."/>
            <person name="Sarkilahti S.K."/>
            <person name="Schubert K.A."/>
            <person name="Stamness T.F."/>
            <person name="Tinman A.J."/>
            <person name="Tutterrow P.B."/>
            <person name="Wanzek N.C."/>
            <person name="Wheeler C.D."/>
            <person name="Spring A.M."/>
            <person name="Klyczek K."/>
            <person name="Garlena R.A."/>
            <person name="Russell D.A."/>
            <person name="Pope W.H."/>
            <person name="Jacobs-Sera D."/>
            <person name="Hatfull G.F."/>
        </authorList>
    </citation>
    <scope>NUCLEOTIDE SEQUENCE</scope>
</reference>
<evidence type="ECO:0000313" key="2">
    <source>
        <dbReference type="Proteomes" id="UP000693692"/>
    </source>
</evidence>
<dbReference type="EMBL" id="MZ150789">
    <property type="protein sequence ID" value="QWY84620.1"/>
    <property type="molecule type" value="Genomic_DNA"/>
</dbReference>
<organism evidence="1 2">
    <name type="scientific">Microbacterium phage Footloose</name>
    <dbReference type="NCBI Taxonomy" id="2836048"/>
    <lineage>
        <taxon>Viruses</taxon>
        <taxon>Duplodnaviria</taxon>
        <taxon>Heunggongvirae</taxon>
        <taxon>Uroviricota</taxon>
        <taxon>Caudoviricetes</taxon>
        <taxon>Footloosevirus</taxon>
        <taxon>Footloosevirus footloose</taxon>
    </lineage>
</organism>
<dbReference type="RefSeq" id="YP_010754435.1">
    <property type="nucleotide sequence ID" value="NC_073460.1"/>
</dbReference>